<feature type="region of interest" description="Disordered" evidence="2">
    <location>
        <begin position="400"/>
        <end position="483"/>
    </location>
</feature>
<gene>
    <name evidence="4" type="ORF">RDB_LOCUS25970</name>
</gene>
<dbReference type="EMBL" id="CAJMWZ010001554">
    <property type="protein sequence ID" value="CAE6438103.1"/>
    <property type="molecule type" value="Genomic_DNA"/>
</dbReference>
<feature type="transmembrane region" description="Helical" evidence="3">
    <location>
        <begin position="280"/>
        <end position="310"/>
    </location>
</feature>
<keyword evidence="3" id="KW-0812">Transmembrane</keyword>
<feature type="transmembrane region" description="Helical" evidence="3">
    <location>
        <begin position="241"/>
        <end position="260"/>
    </location>
</feature>
<keyword evidence="3" id="KW-1133">Transmembrane helix</keyword>
<dbReference type="PANTHER" id="PTHR19879">
    <property type="entry name" value="TRANSCRIPTION INITIATION FACTOR TFIID"/>
    <property type="match status" value="1"/>
</dbReference>
<evidence type="ECO:0000256" key="1">
    <source>
        <dbReference type="PROSITE-ProRule" id="PRU00221"/>
    </source>
</evidence>
<dbReference type="Pfam" id="PF00400">
    <property type="entry name" value="WD40"/>
    <property type="match status" value="1"/>
</dbReference>
<dbReference type="Gene3D" id="2.130.10.10">
    <property type="entry name" value="YVTN repeat-like/Quinoprotein amine dehydrogenase"/>
    <property type="match status" value="1"/>
</dbReference>
<evidence type="ECO:0000313" key="4">
    <source>
        <dbReference type="EMBL" id="CAE6438103.1"/>
    </source>
</evidence>
<dbReference type="InterPro" id="IPR015943">
    <property type="entry name" value="WD40/YVTN_repeat-like_dom_sf"/>
</dbReference>
<protein>
    <submittedName>
        <fullName evidence="4">Uncharacterized protein</fullName>
    </submittedName>
</protein>
<dbReference type="PROSITE" id="PS50294">
    <property type="entry name" value="WD_REPEATS_REGION"/>
    <property type="match status" value="1"/>
</dbReference>
<evidence type="ECO:0000256" key="2">
    <source>
        <dbReference type="SAM" id="MobiDB-lite"/>
    </source>
</evidence>
<dbReference type="PANTHER" id="PTHR19879:SF9">
    <property type="entry name" value="TRANSCRIPTION INITIATION FACTOR TFIID SUBUNIT 5"/>
    <property type="match status" value="1"/>
</dbReference>
<dbReference type="AlphaFoldDB" id="A0A8H3AQJ6"/>
<feature type="compositionally biased region" description="Polar residues" evidence="2">
    <location>
        <begin position="459"/>
        <end position="468"/>
    </location>
</feature>
<accession>A0A8H3AQJ6</accession>
<dbReference type="SUPFAM" id="SSF50978">
    <property type="entry name" value="WD40 repeat-like"/>
    <property type="match status" value="1"/>
</dbReference>
<keyword evidence="3" id="KW-0472">Membrane</keyword>
<organism evidence="4 5">
    <name type="scientific">Rhizoctonia solani</name>
    <dbReference type="NCBI Taxonomy" id="456999"/>
    <lineage>
        <taxon>Eukaryota</taxon>
        <taxon>Fungi</taxon>
        <taxon>Dikarya</taxon>
        <taxon>Basidiomycota</taxon>
        <taxon>Agaricomycotina</taxon>
        <taxon>Agaricomycetes</taxon>
        <taxon>Cantharellales</taxon>
        <taxon>Ceratobasidiaceae</taxon>
        <taxon>Rhizoctonia</taxon>
    </lineage>
</organism>
<dbReference type="Proteomes" id="UP000663850">
    <property type="component" value="Unassembled WGS sequence"/>
</dbReference>
<evidence type="ECO:0000256" key="3">
    <source>
        <dbReference type="SAM" id="Phobius"/>
    </source>
</evidence>
<dbReference type="PROSITE" id="PS50082">
    <property type="entry name" value="WD_REPEATS_2"/>
    <property type="match status" value="1"/>
</dbReference>
<evidence type="ECO:0000313" key="5">
    <source>
        <dbReference type="Proteomes" id="UP000663850"/>
    </source>
</evidence>
<reference evidence="4" key="1">
    <citation type="submission" date="2021-01" db="EMBL/GenBank/DDBJ databases">
        <authorList>
            <person name="Kaushik A."/>
        </authorList>
    </citation>
    <scope>NUCLEOTIDE SEQUENCE</scope>
    <source>
        <strain evidence="4">Type strain: AG8-Rh-89/</strain>
    </source>
</reference>
<feature type="transmembrane region" description="Helical" evidence="3">
    <location>
        <begin position="317"/>
        <end position="341"/>
    </location>
</feature>
<dbReference type="SMART" id="SM00320">
    <property type="entry name" value="WD40"/>
    <property type="match status" value="2"/>
</dbReference>
<dbReference type="InterPro" id="IPR001680">
    <property type="entry name" value="WD40_rpt"/>
</dbReference>
<name>A0A8H3AQJ6_9AGAM</name>
<keyword evidence="1" id="KW-0853">WD repeat</keyword>
<comment type="caution">
    <text evidence="4">The sequence shown here is derived from an EMBL/GenBank/DDBJ whole genome shotgun (WGS) entry which is preliminary data.</text>
</comment>
<dbReference type="InterPro" id="IPR036322">
    <property type="entry name" value="WD40_repeat_dom_sf"/>
</dbReference>
<proteinExistence type="predicted"/>
<sequence>MICKGGPFSGSGADAERLRAFQESVGDLDIKLQRFANAIRWLGSSVGLLDATVHIQERLPQILDLFQDNASRLFDTGVAPYTPDVKVNPFKRYRRRSSLLSELESLADALRMFVNRLEDVPEFIDEAVHTTHKLVFKAFQAFADDLSYHADCLSDFKDKISNIASVRHIHELTDDLSSQADHISRALDGFVQGGVPAIRYLQECMADRLQNLSTTATFFSAVSATTIQFSYQLRGGVLDNLLNVLWISSLVFSIASALNSQLAYHWREVMYRSPGCYVPWWISIWITYTPLLFLVVSVVAFLFGLCVFTYSTEQPSVVIIVVTSFTVLTSIALLCVGIWFASERWTYLSTQGSHWLVNILDERMSLAKKLGSSMLAKAYEFTGRAFDHLRSRANAVFSAAAARRNRPSTRSTHDEAGTEMDEEAQHSKAQNDANPIDLPTATVSRDDFDQGGYRRSGISWGQKSSSWSPGKDSEDQAQIPGQESILPDIQCSDIVVELLSRPGGLDLVGPRASTLRASQPMNRFSKQIMKIKEALLQRQVTPVRIKLVVPKLRTLCSAQLLSEHIAQVRHLRFSPNGQYLATCSWDRVTCIWKVGDGVSAAGKCEVMRQLVHTGNSEVVDIGQVSWSPTGENLLTKHRESIRIWNPLKFITSIPKKWKGDQMPLMHDVRGIILGETSNLALVSYKGNTPPQTWYIDKIPGITIQEGGHKCQIKLLQTYYPKNPVEFVGTSQFGAYKDTLVLAASKGLWLVINHWGNIHLGTVLRELDSYPYHAIKSRAYRARLES</sequence>
<feature type="repeat" description="WD" evidence="1">
    <location>
        <begin position="561"/>
        <end position="594"/>
    </location>
</feature>